<dbReference type="SUPFAM" id="SSF56524">
    <property type="entry name" value="Oxidoreductase molybdopterin-binding domain"/>
    <property type="match status" value="1"/>
</dbReference>
<feature type="region of interest" description="Disordered" evidence="1">
    <location>
        <begin position="1"/>
        <end position="22"/>
    </location>
</feature>
<dbReference type="RefSeq" id="WP_091512142.1">
    <property type="nucleotide sequence ID" value="NZ_CBDRCA010000034.1"/>
</dbReference>
<dbReference type="Pfam" id="PF00174">
    <property type="entry name" value="Oxidored_molyb"/>
    <property type="match status" value="1"/>
</dbReference>
<dbReference type="InterPro" id="IPR000572">
    <property type="entry name" value="OxRdtase_Mopterin-bd_dom"/>
</dbReference>
<evidence type="ECO:0000313" key="3">
    <source>
        <dbReference type="EMBL" id="SFK28059.1"/>
    </source>
</evidence>
<sequence>MGIVSPGFRGRRRDESVELPPGQYLTEDFPVLSIGPTPRVSTETWEFTVTAEDGTVHQWNWEEFLELPSETPTVDIHCVTKWSKLGTRWRGVSVDTLLEDVDTAADYVVAHSYDGYTTNLPLEDLLDGRAWVAYEFDGDALEPEHGGPARLLVPHLYFWKSAKWVHNLELTLSDEPGFWEAGGYHNYGDPWREQRYQGD</sequence>
<organism evidence="3 4">
    <name type="scientific">Amycolatopsis sacchari</name>
    <dbReference type="NCBI Taxonomy" id="115433"/>
    <lineage>
        <taxon>Bacteria</taxon>
        <taxon>Bacillati</taxon>
        <taxon>Actinomycetota</taxon>
        <taxon>Actinomycetes</taxon>
        <taxon>Pseudonocardiales</taxon>
        <taxon>Pseudonocardiaceae</taxon>
        <taxon>Amycolatopsis</taxon>
    </lineage>
</organism>
<keyword evidence="4" id="KW-1185">Reference proteome</keyword>
<evidence type="ECO:0000313" key="4">
    <source>
        <dbReference type="Proteomes" id="UP000199025"/>
    </source>
</evidence>
<protein>
    <submittedName>
        <fullName evidence="3">DMSO/TMAO reductase YedYZ, molybdopterin-dependent catalytic subunit</fullName>
    </submittedName>
</protein>
<dbReference type="OrthoDB" id="9795587at2"/>
<dbReference type="CDD" id="cd02109">
    <property type="entry name" value="arch_bact_SO_family_Moco"/>
    <property type="match status" value="1"/>
</dbReference>
<dbReference type="InterPro" id="IPR036374">
    <property type="entry name" value="OxRdtase_Mopterin-bd_sf"/>
</dbReference>
<dbReference type="AlphaFoldDB" id="A0A1I3Y9J9"/>
<reference evidence="3 4" key="1">
    <citation type="submission" date="2016-10" db="EMBL/GenBank/DDBJ databases">
        <authorList>
            <person name="de Groot N.N."/>
        </authorList>
    </citation>
    <scope>NUCLEOTIDE SEQUENCE [LARGE SCALE GENOMIC DNA]</scope>
    <source>
        <strain evidence="3 4">DSM 44468</strain>
    </source>
</reference>
<dbReference type="STRING" id="115433.SAMN05421835_11745"/>
<evidence type="ECO:0000259" key="2">
    <source>
        <dbReference type="Pfam" id="PF00174"/>
    </source>
</evidence>
<dbReference type="Proteomes" id="UP000199025">
    <property type="component" value="Unassembled WGS sequence"/>
</dbReference>
<gene>
    <name evidence="3" type="ORF">SAMN05421835_11745</name>
</gene>
<dbReference type="EMBL" id="FORP01000017">
    <property type="protein sequence ID" value="SFK28059.1"/>
    <property type="molecule type" value="Genomic_DNA"/>
</dbReference>
<dbReference type="Gene3D" id="3.90.420.10">
    <property type="entry name" value="Oxidoreductase, molybdopterin-binding domain"/>
    <property type="match status" value="1"/>
</dbReference>
<dbReference type="PANTHER" id="PTHR43032">
    <property type="entry name" value="PROTEIN-METHIONINE-SULFOXIDE REDUCTASE"/>
    <property type="match status" value="1"/>
</dbReference>
<feature type="domain" description="Oxidoreductase molybdopterin-binding" evidence="2">
    <location>
        <begin position="35"/>
        <end position="179"/>
    </location>
</feature>
<dbReference type="PANTHER" id="PTHR43032:SF4">
    <property type="entry name" value="OXIDOREDUCTASE MOLYBDOPTERIN-BINDING DOMAIN-CONTAINING PROTEIN"/>
    <property type="match status" value="1"/>
</dbReference>
<name>A0A1I3Y9J9_9PSEU</name>
<proteinExistence type="predicted"/>
<evidence type="ECO:0000256" key="1">
    <source>
        <dbReference type="SAM" id="MobiDB-lite"/>
    </source>
</evidence>
<accession>A0A1I3Y9J9</accession>